<sequence>MTVERLVEEAYLSSPTPIFNKKKKANKLFFQGPTIKDSEGKLEEDPNTPSNQMEEDSEVELISQKGKGRVKSPVEQNPHKEVPYPKGKSQMCP</sequence>
<evidence type="ECO:0000313" key="3">
    <source>
        <dbReference type="Proteomes" id="UP000765509"/>
    </source>
</evidence>
<evidence type="ECO:0000313" key="2">
    <source>
        <dbReference type="EMBL" id="MBW0585051.1"/>
    </source>
</evidence>
<organism evidence="2 3">
    <name type="scientific">Austropuccinia psidii MF-1</name>
    <dbReference type="NCBI Taxonomy" id="1389203"/>
    <lineage>
        <taxon>Eukaryota</taxon>
        <taxon>Fungi</taxon>
        <taxon>Dikarya</taxon>
        <taxon>Basidiomycota</taxon>
        <taxon>Pucciniomycotina</taxon>
        <taxon>Pucciniomycetes</taxon>
        <taxon>Pucciniales</taxon>
        <taxon>Sphaerophragmiaceae</taxon>
        <taxon>Austropuccinia</taxon>
    </lineage>
</organism>
<dbReference type="Proteomes" id="UP000765509">
    <property type="component" value="Unassembled WGS sequence"/>
</dbReference>
<dbReference type="EMBL" id="AVOT02119775">
    <property type="protein sequence ID" value="MBW0585051.1"/>
    <property type="molecule type" value="Genomic_DNA"/>
</dbReference>
<accession>A0A9Q3Q4F7</accession>
<name>A0A9Q3Q4F7_9BASI</name>
<proteinExistence type="predicted"/>
<dbReference type="AlphaFoldDB" id="A0A9Q3Q4F7"/>
<evidence type="ECO:0000256" key="1">
    <source>
        <dbReference type="SAM" id="MobiDB-lite"/>
    </source>
</evidence>
<keyword evidence="3" id="KW-1185">Reference proteome</keyword>
<comment type="caution">
    <text evidence="2">The sequence shown here is derived from an EMBL/GenBank/DDBJ whole genome shotgun (WGS) entry which is preliminary data.</text>
</comment>
<feature type="region of interest" description="Disordered" evidence="1">
    <location>
        <begin position="31"/>
        <end position="93"/>
    </location>
</feature>
<gene>
    <name evidence="2" type="ORF">O181_124766</name>
</gene>
<protein>
    <submittedName>
        <fullName evidence="2">Uncharacterized protein</fullName>
    </submittedName>
</protein>
<reference evidence="2" key="1">
    <citation type="submission" date="2021-03" db="EMBL/GenBank/DDBJ databases">
        <title>Draft genome sequence of rust myrtle Austropuccinia psidii MF-1, a brazilian biotype.</title>
        <authorList>
            <person name="Quecine M.C."/>
            <person name="Pachon D.M.R."/>
            <person name="Bonatelli M.L."/>
            <person name="Correr F.H."/>
            <person name="Franceschini L.M."/>
            <person name="Leite T.F."/>
            <person name="Margarido G.R.A."/>
            <person name="Almeida C.A."/>
            <person name="Ferrarezi J.A."/>
            <person name="Labate C.A."/>
        </authorList>
    </citation>
    <scope>NUCLEOTIDE SEQUENCE</scope>
    <source>
        <strain evidence="2">MF-1</strain>
    </source>
</reference>